<dbReference type="RefSeq" id="XP_001644690.1">
    <property type="nucleotide sequence ID" value="XM_001644640.1"/>
</dbReference>
<dbReference type="FunCoup" id="A7TLP0">
    <property type="interactions" value="20"/>
</dbReference>
<dbReference type="OMA" id="NDDHESK"/>
<dbReference type="GeneID" id="5545007"/>
<dbReference type="STRING" id="436907.A7TLP0"/>
<protein>
    <recommendedName>
        <fullName evidence="5">CUE domain-containing protein</fullName>
    </recommendedName>
</protein>
<dbReference type="Gene3D" id="3.30.1370.110">
    <property type="match status" value="1"/>
</dbReference>
<keyword evidence="4" id="KW-1185">Reference proteome</keyword>
<dbReference type="KEGG" id="vpo:Kpol_1056p33"/>
<dbReference type="SMART" id="SM00463">
    <property type="entry name" value="SMR"/>
    <property type="match status" value="1"/>
</dbReference>
<dbReference type="InterPro" id="IPR052772">
    <property type="entry name" value="Endo/PolyKinase_Domain-Protein"/>
</dbReference>
<organism evidence="4">
    <name type="scientific">Vanderwaltozyma polyspora (strain ATCC 22028 / DSM 70294 / BCRC 21397 / CBS 2163 / NBRC 10782 / NRRL Y-8283 / UCD 57-17)</name>
    <name type="common">Kluyveromyces polysporus</name>
    <dbReference type="NCBI Taxonomy" id="436907"/>
    <lineage>
        <taxon>Eukaryota</taxon>
        <taxon>Fungi</taxon>
        <taxon>Dikarya</taxon>
        <taxon>Ascomycota</taxon>
        <taxon>Saccharomycotina</taxon>
        <taxon>Saccharomycetes</taxon>
        <taxon>Saccharomycetales</taxon>
        <taxon>Saccharomycetaceae</taxon>
        <taxon>Vanderwaltozyma</taxon>
    </lineage>
</organism>
<evidence type="ECO:0000313" key="4">
    <source>
        <dbReference type="Proteomes" id="UP000000267"/>
    </source>
</evidence>
<dbReference type="PROSITE" id="PS50828">
    <property type="entry name" value="SMR"/>
    <property type="match status" value="1"/>
</dbReference>
<evidence type="ECO:0008006" key="5">
    <source>
        <dbReference type="Google" id="ProtNLM"/>
    </source>
</evidence>
<dbReference type="SUPFAM" id="SSF160443">
    <property type="entry name" value="SMR domain-like"/>
    <property type="match status" value="1"/>
</dbReference>
<evidence type="ECO:0000259" key="1">
    <source>
        <dbReference type="PROSITE" id="PS50828"/>
    </source>
</evidence>
<dbReference type="AlphaFoldDB" id="A7TLP0"/>
<dbReference type="InterPro" id="IPR003892">
    <property type="entry name" value="CUE"/>
</dbReference>
<dbReference type="GO" id="GO:0043130">
    <property type="term" value="F:ubiquitin binding"/>
    <property type="evidence" value="ECO:0007669"/>
    <property type="project" value="InterPro"/>
</dbReference>
<accession>A7TLP0</accession>
<feature type="domain" description="CUE" evidence="2">
    <location>
        <begin position="1"/>
        <end position="43"/>
    </location>
</feature>
<dbReference type="InterPro" id="IPR002625">
    <property type="entry name" value="Smr_dom"/>
</dbReference>
<sequence length="469" mass="53746">MNEGLKLLFEIFPHKDEPSLKEALESSNGDIELASMMILSEENIEHVESDSEKQNKDLENLYDMFPNIKRSLITSMYEDNADGNDLIPELLNLDLLNRESIHDEVGCDNGKCGGDNQTQTNGIVNSNNKWSESSSDIKIIVDYTDVSDSKAKHYYYKNNHDIILSIIDIIDEYSEKRGTIDSNESSTIHMTSKSTNCIKRGTVQNNNGFAHFKGKEARNSQNLYEVLSSEKDNTSKTNTIDNDQNSNLEIQYKVFRSEIIKGNELSKVIDNKVLYRVYCFYNGNVERTLLLVTLLIDNHYTNITVPVEEYKKISGVGLEIERKFTLPTTNKIIKKKIESPQILESTQSHLTNSGFNSTTSFEEAKKMMKDMFLTSKLDFHGFQPNEAISTLDACLKVWWEKEESERELTATNKKYSKVLFLSPITVVTGRGIHSINGVSKVKLRVKKYLDENNYQYWEEPSYFRIEGKK</sequence>
<dbReference type="EMBL" id="DS480416">
    <property type="protein sequence ID" value="EDO16832.1"/>
    <property type="molecule type" value="Genomic_DNA"/>
</dbReference>
<dbReference type="CDD" id="cd14279">
    <property type="entry name" value="CUE"/>
    <property type="match status" value="1"/>
</dbReference>
<name>A7TLP0_VANPO</name>
<feature type="domain" description="Smr" evidence="1">
    <location>
        <begin position="377"/>
        <end position="469"/>
    </location>
</feature>
<dbReference type="eggNOG" id="KOG2401">
    <property type="taxonomic scope" value="Eukaryota"/>
</dbReference>
<dbReference type="PROSITE" id="PS51140">
    <property type="entry name" value="CUE"/>
    <property type="match status" value="1"/>
</dbReference>
<reference evidence="3 4" key="1">
    <citation type="journal article" date="2007" name="Proc. Natl. Acad. Sci. U.S.A.">
        <title>Independent sorting-out of thousands of duplicated gene pairs in two yeast species descended from a whole-genome duplication.</title>
        <authorList>
            <person name="Scannell D.R."/>
            <person name="Frank A.C."/>
            <person name="Conant G.C."/>
            <person name="Byrne K.P."/>
            <person name="Woolfit M."/>
            <person name="Wolfe K.H."/>
        </authorList>
    </citation>
    <scope>NUCLEOTIDE SEQUENCE [LARGE SCALE GENOMIC DNA]</scope>
    <source>
        <strain evidence="4">ATCC 22028 / DSM 70294 / BCRC 21397 / CBS 2163 / NBRC 10782 / NRRL Y-8283 / UCD 57-17</strain>
    </source>
</reference>
<dbReference type="InterPro" id="IPR036063">
    <property type="entry name" value="Smr_dom_sf"/>
</dbReference>
<dbReference type="PhylomeDB" id="A7TLP0"/>
<gene>
    <name evidence="3" type="ORF">Kpol_1056p33</name>
</gene>
<proteinExistence type="predicted"/>
<dbReference type="GO" id="GO:0005634">
    <property type="term" value="C:nucleus"/>
    <property type="evidence" value="ECO:0007669"/>
    <property type="project" value="TreeGrafter"/>
</dbReference>
<dbReference type="InParanoid" id="A7TLP0"/>
<dbReference type="OrthoDB" id="4080456at2759"/>
<dbReference type="HOGENOM" id="CLU_590497_0_0_1"/>
<dbReference type="PANTHER" id="PTHR46535">
    <property type="entry name" value="NEDD4-BINDING PROTEIN 2"/>
    <property type="match status" value="1"/>
</dbReference>
<evidence type="ECO:0000313" key="3">
    <source>
        <dbReference type="EMBL" id="EDO16832.1"/>
    </source>
</evidence>
<dbReference type="Proteomes" id="UP000000267">
    <property type="component" value="Unassembled WGS sequence"/>
</dbReference>
<dbReference type="PANTHER" id="PTHR46535:SF1">
    <property type="entry name" value="NEDD4-BINDING PROTEIN 2"/>
    <property type="match status" value="1"/>
</dbReference>
<dbReference type="GO" id="GO:0004519">
    <property type="term" value="F:endonuclease activity"/>
    <property type="evidence" value="ECO:0007669"/>
    <property type="project" value="TreeGrafter"/>
</dbReference>
<evidence type="ECO:0000259" key="2">
    <source>
        <dbReference type="PROSITE" id="PS51140"/>
    </source>
</evidence>